<dbReference type="RefSeq" id="WP_135074299.1">
    <property type="nucleotide sequence ID" value="NZ_SPSB01000003.1"/>
</dbReference>
<name>A0A4Y9QUM6_9BACT</name>
<dbReference type="AlphaFoldDB" id="A0A4Y9QUM6"/>
<dbReference type="CDD" id="cd17546">
    <property type="entry name" value="REC_hyHK_CKI1_RcsC-like"/>
    <property type="match status" value="1"/>
</dbReference>
<dbReference type="PANTHER" id="PTHR44591">
    <property type="entry name" value="STRESS RESPONSE REGULATOR PROTEIN 1"/>
    <property type="match status" value="1"/>
</dbReference>
<accession>A0A4Y9QUM6</accession>
<dbReference type="SUPFAM" id="SSF52172">
    <property type="entry name" value="CheY-like"/>
    <property type="match status" value="1"/>
</dbReference>
<dbReference type="EMBL" id="SPSB01000003">
    <property type="protein sequence ID" value="TFV94705.1"/>
    <property type="molecule type" value="Genomic_DNA"/>
</dbReference>
<evidence type="ECO:0000256" key="2">
    <source>
        <dbReference type="PROSITE-ProRule" id="PRU00169"/>
    </source>
</evidence>
<proteinExistence type="predicted"/>
<evidence type="ECO:0000313" key="4">
    <source>
        <dbReference type="EMBL" id="TFV94705.1"/>
    </source>
</evidence>
<dbReference type="InterPro" id="IPR001789">
    <property type="entry name" value="Sig_transdc_resp-reg_receiver"/>
</dbReference>
<feature type="domain" description="Response regulatory" evidence="3">
    <location>
        <begin position="2"/>
        <end position="118"/>
    </location>
</feature>
<evidence type="ECO:0000256" key="1">
    <source>
        <dbReference type="ARBA" id="ARBA00022553"/>
    </source>
</evidence>
<dbReference type="GO" id="GO:0000160">
    <property type="term" value="P:phosphorelay signal transduction system"/>
    <property type="evidence" value="ECO:0007669"/>
    <property type="project" value="InterPro"/>
</dbReference>
<keyword evidence="5" id="KW-1185">Reference proteome</keyword>
<dbReference type="Proteomes" id="UP000297647">
    <property type="component" value="Unassembled WGS sequence"/>
</dbReference>
<protein>
    <submittedName>
        <fullName evidence="4">Response regulator</fullName>
    </submittedName>
</protein>
<reference evidence="4 5" key="1">
    <citation type="submission" date="2019-03" db="EMBL/GenBank/DDBJ databases">
        <title>Algoriphagus sp. nov, a new strain isolated from root system soil of mangrove plant Kandelia.</title>
        <authorList>
            <person name="Yin Q."/>
            <person name="Wang K."/>
            <person name="Song Z."/>
        </authorList>
    </citation>
    <scope>NUCLEOTIDE SEQUENCE [LARGE SCALE GENOMIC DNA]</scope>
    <source>
        <strain evidence="4 5">XY-J91</strain>
    </source>
</reference>
<dbReference type="Gene3D" id="3.40.50.2300">
    <property type="match status" value="1"/>
</dbReference>
<dbReference type="Pfam" id="PF00072">
    <property type="entry name" value="Response_reg"/>
    <property type="match status" value="1"/>
</dbReference>
<evidence type="ECO:0000259" key="3">
    <source>
        <dbReference type="PROSITE" id="PS50110"/>
    </source>
</evidence>
<dbReference type="PANTHER" id="PTHR44591:SF3">
    <property type="entry name" value="RESPONSE REGULATORY DOMAIN-CONTAINING PROTEIN"/>
    <property type="match status" value="1"/>
</dbReference>
<feature type="modified residue" description="4-aspartylphosphate" evidence="2">
    <location>
        <position position="52"/>
    </location>
</feature>
<gene>
    <name evidence="4" type="ORF">E4S40_11900</name>
</gene>
<sequence length="123" mass="13750">MRVLLVDDDVLHLLILKRIFETSEDTVVTAKNGQEALQVLKSSTDFHVILTDISMPVMDGVELLAKLKSNGKTKSIPVIGFTSGDVNYYREITKIPFDSLVPKPSDFSDLRLLAQEKAKFQVN</sequence>
<dbReference type="InterPro" id="IPR050595">
    <property type="entry name" value="Bact_response_regulator"/>
</dbReference>
<comment type="caution">
    <text evidence="4">The sequence shown here is derived from an EMBL/GenBank/DDBJ whole genome shotgun (WGS) entry which is preliminary data.</text>
</comment>
<dbReference type="SMART" id="SM00448">
    <property type="entry name" value="REC"/>
    <property type="match status" value="1"/>
</dbReference>
<organism evidence="4 5">
    <name type="scientific">Algoriphagus kandeliae</name>
    <dbReference type="NCBI Taxonomy" id="2562278"/>
    <lineage>
        <taxon>Bacteria</taxon>
        <taxon>Pseudomonadati</taxon>
        <taxon>Bacteroidota</taxon>
        <taxon>Cytophagia</taxon>
        <taxon>Cytophagales</taxon>
        <taxon>Cyclobacteriaceae</taxon>
        <taxon>Algoriphagus</taxon>
    </lineage>
</organism>
<dbReference type="PROSITE" id="PS50110">
    <property type="entry name" value="RESPONSE_REGULATORY"/>
    <property type="match status" value="1"/>
</dbReference>
<evidence type="ECO:0000313" key="5">
    <source>
        <dbReference type="Proteomes" id="UP000297647"/>
    </source>
</evidence>
<dbReference type="InterPro" id="IPR011006">
    <property type="entry name" value="CheY-like_superfamily"/>
</dbReference>
<dbReference type="OrthoDB" id="7631574at2"/>
<keyword evidence="1 2" id="KW-0597">Phosphoprotein</keyword>